<organism evidence="2 3">
    <name type="scientific">Adineta steineri</name>
    <dbReference type="NCBI Taxonomy" id="433720"/>
    <lineage>
        <taxon>Eukaryota</taxon>
        <taxon>Metazoa</taxon>
        <taxon>Spiralia</taxon>
        <taxon>Gnathifera</taxon>
        <taxon>Rotifera</taxon>
        <taxon>Eurotatoria</taxon>
        <taxon>Bdelloidea</taxon>
        <taxon>Adinetida</taxon>
        <taxon>Adinetidae</taxon>
        <taxon>Adineta</taxon>
    </lineage>
</organism>
<evidence type="ECO:0000313" key="3">
    <source>
        <dbReference type="Proteomes" id="UP000663860"/>
    </source>
</evidence>
<evidence type="ECO:0000313" key="2">
    <source>
        <dbReference type="EMBL" id="CAF1421094.1"/>
    </source>
</evidence>
<dbReference type="Proteomes" id="UP000663860">
    <property type="component" value="Unassembled WGS sequence"/>
</dbReference>
<feature type="chain" id="PRO_5032413856" evidence="1">
    <location>
        <begin position="26"/>
        <end position="76"/>
    </location>
</feature>
<accession>A0A815MDK8</accession>
<name>A0A815MDK8_9BILA</name>
<evidence type="ECO:0000256" key="1">
    <source>
        <dbReference type="SAM" id="SignalP"/>
    </source>
</evidence>
<gene>
    <name evidence="2" type="ORF">IZO911_LOCUS40677</name>
</gene>
<sequence>MFHQTNGEFFYGILLLICILHINVCQQEERIQALEKRIKDLEDRQQTFPEVKYLTYKDRKRILVTGGAGLVYLRIK</sequence>
<proteinExistence type="predicted"/>
<feature type="signal peptide" evidence="1">
    <location>
        <begin position="1"/>
        <end position="25"/>
    </location>
</feature>
<comment type="caution">
    <text evidence="2">The sequence shown here is derived from an EMBL/GenBank/DDBJ whole genome shotgun (WGS) entry which is preliminary data.</text>
</comment>
<protein>
    <submittedName>
        <fullName evidence="2">Uncharacterized protein</fullName>
    </submittedName>
</protein>
<dbReference type="EMBL" id="CAJNOE010001414">
    <property type="protein sequence ID" value="CAF1421094.1"/>
    <property type="molecule type" value="Genomic_DNA"/>
</dbReference>
<reference evidence="2" key="1">
    <citation type="submission" date="2021-02" db="EMBL/GenBank/DDBJ databases">
        <authorList>
            <person name="Nowell W R."/>
        </authorList>
    </citation>
    <scope>NUCLEOTIDE SEQUENCE</scope>
</reference>
<keyword evidence="1" id="KW-0732">Signal</keyword>
<dbReference type="AlphaFoldDB" id="A0A815MDK8"/>